<dbReference type="EMBL" id="KK107019">
    <property type="protein sequence ID" value="EZA62715.1"/>
    <property type="molecule type" value="Genomic_DNA"/>
</dbReference>
<evidence type="ECO:0000313" key="2">
    <source>
        <dbReference type="EMBL" id="EZA62715.1"/>
    </source>
</evidence>
<dbReference type="Proteomes" id="UP000053097">
    <property type="component" value="Unassembled WGS sequence"/>
</dbReference>
<protein>
    <submittedName>
        <fullName evidence="2">Uncharacterized protein</fullName>
    </submittedName>
</protein>
<proteinExistence type="predicted"/>
<feature type="compositionally biased region" description="Basic and acidic residues" evidence="1">
    <location>
        <begin position="14"/>
        <end position="43"/>
    </location>
</feature>
<name>A0A026X353_OOCBI</name>
<gene>
    <name evidence="2" type="ORF">X777_07530</name>
</gene>
<evidence type="ECO:0000313" key="3">
    <source>
        <dbReference type="Proteomes" id="UP000053097"/>
    </source>
</evidence>
<sequence>LLSLELANPTSSPRESREFRSSTSRWSRDASKRRNRDNPADRGSHRHDKSCFRTMSLSCVHAHLADVSVEFQVFSLPARF</sequence>
<organism evidence="2 3">
    <name type="scientific">Ooceraea biroi</name>
    <name type="common">Clonal raider ant</name>
    <name type="synonym">Cerapachys biroi</name>
    <dbReference type="NCBI Taxonomy" id="2015173"/>
    <lineage>
        <taxon>Eukaryota</taxon>
        <taxon>Metazoa</taxon>
        <taxon>Ecdysozoa</taxon>
        <taxon>Arthropoda</taxon>
        <taxon>Hexapoda</taxon>
        <taxon>Insecta</taxon>
        <taxon>Pterygota</taxon>
        <taxon>Neoptera</taxon>
        <taxon>Endopterygota</taxon>
        <taxon>Hymenoptera</taxon>
        <taxon>Apocrita</taxon>
        <taxon>Aculeata</taxon>
        <taxon>Formicoidea</taxon>
        <taxon>Formicidae</taxon>
        <taxon>Dorylinae</taxon>
        <taxon>Ooceraea</taxon>
    </lineage>
</organism>
<feature type="non-terminal residue" evidence="2">
    <location>
        <position position="1"/>
    </location>
</feature>
<feature type="region of interest" description="Disordered" evidence="1">
    <location>
        <begin position="1"/>
        <end position="48"/>
    </location>
</feature>
<evidence type="ECO:0000256" key="1">
    <source>
        <dbReference type="SAM" id="MobiDB-lite"/>
    </source>
</evidence>
<accession>A0A026X353</accession>
<dbReference type="AlphaFoldDB" id="A0A026X353"/>
<keyword evidence="3" id="KW-1185">Reference proteome</keyword>
<reference evidence="2 3" key="1">
    <citation type="journal article" date="2014" name="Curr. Biol.">
        <title>The genome of the clonal raider ant Cerapachys biroi.</title>
        <authorList>
            <person name="Oxley P.R."/>
            <person name="Ji L."/>
            <person name="Fetter-Pruneda I."/>
            <person name="McKenzie S.K."/>
            <person name="Li C."/>
            <person name="Hu H."/>
            <person name="Zhang G."/>
            <person name="Kronauer D.J."/>
        </authorList>
    </citation>
    <scope>NUCLEOTIDE SEQUENCE [LARGE SCALE GENOMIC DNA]</scope>
</reference>